<organism evidence="4 5">
    <name type="scientific">Striga asiatica</name>
    <name type="common">Asiatic witchweed</name>
    <name type="synonym">Buchnera asiatica</name>
    <dbReference type="NCBI Taxonomy" id="4170"/>
    <lineage>
        <taxon>Eukaryota</taxon>
        <taxon>Viridiplantae</taxon>
        <taxon>Streptophyta</taxon>
        <taxon>Embryophyta</taxon>
        <taxon>Tracheophyta</taxon>
        <taxon>Spermatophyta</taxon>
        <taxon>Magnoliopsida</taxon>
        <taxon>eudicotyledons</taxon>
        <taxon>Gunneridae</taxon>
        <taxon>Pentapetalae</taxon>
        <taxon>asterids</taxon>
        <taxon>lamiids</taxon>
        <taxon>Lamiales</taxon>
        <taxon>Orobanchaceae</taxon>
        <taxon>Buchnereae</taxon>
        <taxon>Striga</taxon>
    </lineage>
</organism>
<dbReference type="GO" id="GO:0035251">
    <property type="term" value="F:UDP-glucosyltransferase activity"/>
    <property type="evidence" value="ECO:0007669"/>
    <property type="project" value="InterPro"/>
</dbReference>
<gene>
    <name evidence="4" type="ORF">STAS_28668</name>
</gene>
<comment type="caution">
    <text evidence="4">The sequence shown here is derived from an EMBL/GenBank/DDBJ whole genome shotgun (WGS) entry which is preliminary data.</text>
</comment>
<keyword evidence="5" id="KW-1185">Reference proteome</keyword>
<dbReference type="SUPFAM" id="SSF53756">
    <property type="entry name" value="UDP-Glycosyltransferase/glycogen phosphorylase"/>
    <property type="match status" value="1"/>
</dbReference>
<keyword evidence="2" id="KW-0328">Glycosyltransferase</keyword>
<name>A0A5A7R1Q9_STRAF</name>
<proteinExistence type="inferred from homology"/>
<dbReference type="InterPro" id="IPR050481">
    <property type="entry name" value="UDP-glycosyltransf_plant"/>
</dbReference>
<reference evidence="5" key="1">
    <citation type="journal article" date="2019" name="Curr. Biol.">
        <title>Genome Sequence of Striga asiatica Provides Insight into the Evolution of Plant Parasitism.</title>
        <authorList>
            <person name="Yoshida S."/>
            <person name="Kim S."/>
            <person name="Wafula E.K."/>
            <person name="Tanskanen J."/>
            <person name="Kim Y.M."/>
            <person name="Honaas L."/>
            <person name="Yang Z."/>
            <person name="Spallek T."/>
            <person name="Conn C.E."/>
            <person name="Ichihashi Y."/>
            <person name="Cheong K."/>
            <person name="Cui S."/>
            <person name="Der J.P."/>
            <person name="Gundlach H."/>
            <person name="Jiao Y."/>
            <person name="Hori C."/>
            <person name="Ishida J.K."/>
            <person name="Kasahara H."/>
            <person name="Kiba T."/>
            <person name="Kim M.S."/>
            <person name="Koo N."/>
            <person name="Laohavisit A."/>
            <person name="Lee Y.H."/>
            <person name="Lumba S."/>
            <person name="McCourt P."/>
            <person name="Mortimer J.C."/>
            <person name="Mutuku J.M."/>
            <person name="Nomura T."/>
            <person name="Sasaki-Sekimoto Y."/>
            <person name="Seto Y."/>
            <person name="Wang Y."/>
            <person name="Wakatake T."/>
            <person name="Sakakibara H."/>
            <person name="Demura T."/>
            <person name="Yamaguchi S."/>
            <person name="Yoneyama K."/>
            <person name="Manabe R.I."/>
            <person name="Nelson D.C."/>
            <person name="Schulman A.H."/>
            <person name="Timko M.P."/>
            <person name="dePamphilis C.W."/>
            <person name="Choi D."/>
            <person name="Shirasu K."/>
        </authorList>
    </citation>
    <scope>NUCLEOTIDE SEQUENCE [LARGE SCALE GENOMIC DNA]</scope>
    <source>
        <strain evidence="5">cv. UVA1</strain>
    </source>
</reference>
<accession>A0A5A7R1Q9</accession>
<dbReference type="PANTHER" id="PTHR48048">
    <property type="entry name" value="GLYCOSYLTRANSFERASE"/>
    <property type="match status" value="1"/>
</dbReference>
<dbReference type="Gene3D" id="3.40.50.2000">
    <property type="entry name" value="Glycogen Phosphorylase B"/>
    <property type="match status" value="1"/>
</dbReference>
<evidence type="ECO:0000256" key="3">
    <source>
        <dbReference type="ARBA" id="ARBA00022679"/>
    </source>
</evidence>
<dbReference type="PANTHER" id="PTHR48048:SF30">
    <property type="entry name" value="GLYCOSYLTRANSFERASE"/>
    <property type="match status" value="1"/>
</dbReference>
<dbReference type="EMBL" id="BKCP01009626">
    <property type="protein sequence ID" value="GER51296.1"/>
    <property type="molecule type" value="Genomic_DNA"/>
</dbReference>
<evidence type="ECO:0000256" key="2">
    <source>
        <dbReference type="ARBA" id="ARBA00022676"/>
    </source>
</evidence>
<evidence type="ECO:0000313" key="4">
    <source>
        <dbReference type="EMBL" id="GER51296.1"/>
    </source>
</evidence>
<evidence type="ECO:0000256" key="1">
    <source>
        <dbReference type="ARBA" id="ARBA00009995"/>
    </source>
</evidence>
<dbReference type="AlphaFoldDB" id="A0A5A7R1Q9"/>
<evidence type="ECO:0000313" key="5">
    <source>
        <dbReference type="Proteomes" id="UP000325081"/>
    </source>
</evidence>
<dbReference type="OrthoDB" id="911655at2759"/>
<comment type="similarity">
    <text evidence="1">Belongs to the UDP-glycosyltransferase family.</text>
</comment>
<protein>
    <submittedName>
        <fullName evidence="4">UDP-glycosyltransferase BMGT2</fullName>
    </submittedName>
</protein>
<keyword evidence="3 4" id="KW-0808">Transferase</keyword>
<sequence>MKTRRTSEERALFSRWCTTNAPLVSTQSSIKIIRPPLPSRASSRRLDGGAIAIISSSIPICDSIWLLNLETRLGARQRQDFVKVLHVLRRLVKRRQPGRETLHPANHTHLTCDRVVLEHAVARLVTHCGRSSILEVVMCGMPMIGWPTYAEQKMNRVFMVEKMGVALPLDDGDDEFRGGGGAEEICNFTEEKAESTGTARWLPAWTRPLMPSFPSRPQLHLLLHTFPEFLFAKAMRERERERLEAFEQHISGKQHLAQQISEHPL</sequence>
<dbReference type="InterPro" id="IPR002213">
    <property type="entry name" value="UDP_glucos_trans"/>
</dbReference>
<dbReference type="Proteomes" id="UP000325081">
    <property type="component" value="Unassembled WGS sequence"/>
</dbReference>
<dbReference type="Pfam" id="PF00201">
    <property type="entry name" value="UDPGT"/>
    <property type="match status" value="1"/>
</dbReference>